<proteinExistence type="predicted"/>
<evidence type="ECO:0000256" key="3">
    <source>
        <dbReference type="ARBA" id="ARBA00023002"/>
    </source>
</evidence>
<dbReference type="InterPro" id="IPR050172">
    <property type="entry name" value="SsuD_RutA_monooxygenase"/>
</dbReference>
<dbReference type="Gene3D" id="3.20.20.30">
    <property type="entry name" value="Luciferase-like domain"/>
    <property type="match status" value="1"/>
</dbReference>
<dbReference type="OrthoDB" id="4288123at2"/>
<evidence type="ECO:0000313" key="6">
    <source>
        <dbReference type="EMBL" id="MQY22169.1"/>
    </source>
</evidence>
<feature type="domain" description="Luciferase-like" evidence="5">
    <location>
        <begin position="22"/>
        <end position="174"/>
    </location>
</feature>
<evidence type="ECO:0000256" key="1">
    <source>
        <dbReference type="ARBA" id="ARBA00022630"/>
    </source>
</evidence>
<dbReference type="InterPro" id="IPR019923">
    <property type="entry name" value="Lucif-like_OxRdtase_MSMEG_2516"/>
</dbReference>
<sequence length="291" mass="32185">MSSPLRFGVNMFLTDSKQAWIEKCRRAEDSGFDVLGVADHLGFLAPLPAMLLAAQVTERVLVNSFVLNVPFYNPTLLAREVATVDLLTDGRLELGLGAGYVKSEFDTAAIDFPGPGRRVEQVAEFARTLRATFADPEYRPRPARAGGPPLLIGGWGERMLAVAARYADVVAFTAGRTTVDGSLLMGTPEELDQRVARVRELLGERAESTEFNILIQQFAAPHQRAALLDRLTPNLPDGTHERAEEIPALLIGTPEQMADQLRERHKRYGINYFTVLEPNMDAMARVIELLR</sequence>
<dbReference type="PANTHER" id="PTHR42847">
    <property type="entry name" value="ALKANESULFONATE MONOOXYGENASE"/>
    <property type="match status" value="1"/>
</dbReference>
<evidence type="ECO:0000313" key="7">
    <source>
        <dbReference type="Proteomes" id="UP000438448"/>
    </source>
</evidence>
<reference evidence="6 7" key="1">
    <citation type="submission" date="2019-10" db="EMBL/GenBank/DDBJ databases">
        <title>Nocardia macrotermitis sp. nov. and Nocardia aurantia sp. nov., isolated from the gut of fungus growing-termite Macrotermes natalensis.</title>
        <authorList>
            <person name="Benndorf R."/>
            <person name="Schwitalla J."/>
            <person name="Martin K."/>
            <person name="De Beer W."/>
            <person name="Kaster A.-K."/>
            <person name="Vollmers J."/>
            <person name="Poulsen M."/>
            <person name="Beemelmanns C."/>
        </authorList>
    </citation>
    <scope>NUCLEOTIDE SEQUENCE [LARGE SCALE GENOMIC DNA]</scope>
    <source>
        <strain evidence="6 7">RB20</strain>
    </source>
</reference>
<dbReference type="Pfam" id="PF00296">
    <property type="entry name" value="Bac_luciferase"/>
    <property type="match status" value="1"/>
</dbReference>
<dbReference type="RefSeq" id="WP_153413503.1">
    <property type="nucleotide sequence ID" value="NZ_WEGK01000012.1"/>
</dbReference>
<keyword evidence="1" id="KW-0285">Flavoprotein</keyword>
<dbReference type="Proteomes" id="UP000438448">
    <property type="component" value="Unassembled WGS sequence"/>
</dbReference>
<keyword evidence="4" id="KW-0503">Monooxygenase</keyword>
<dbReference type="GO" id="GO:0008726">
    <property type="term" value="F:alkanesulfonate monooxygenase activity"/>
    <property type="evidence" value="ECO:0007669"/>
    <property type="project" value="TreeGrafter"/>
</dbReference>
<keyword evidence="2" id="KW-0288">FMN</keyword>
<dbReference type="InterPro" id="IPR011251">
    <property type="entry name" value="Luciferase-like_dom"/>
</dbReference>
<dbReference type="InterPro" id="IPR036661">
    <property type="entry name" value="Luciferase-like_sf"/>
</dbReference>
<dbReference type="NCBIfam" id="TIGR03621">
    <property type="entry name" value="F420_MSMEG_2516"/>
    <property type="match status" value="1"/>
</dbReference>
<dbReference type="PANTHER" id="PTHR42847:SF4">
    <property type="entry name" value="ALKANESULFONATE MONOOXYGENASE-RELATED"/>
    <property type="match status" value="1"/>
</dbReference>
<evidence type="ECO:0000259" key="5">
    <source>
        <dbReference type="Pfam" id="PF00296"/>
    </source>
</evidence>
<evidence type="ECO:0000256" key="4">
    <source>
        <dbReference type="ARBA" id="ARBA00023033"/>
    </source>
</evidence>
<evidence type="ECO:0000256" key="2">
    <source>
        <dbReference type="ARBA" id="ARBA00022643"/>
    </source>
</evidence>
<protein>
    <recommendedName>
        <fullName evidence="5">Luciferase-like domain-containing protein</fullName>
    </recommendedName>
</protein>
<dbReference type="EMBL" id="WEGK01000012">
    <property type="protein sequence ID" value="MQY22169.1"/>
    <property type="molecule type" value="Genomic_DNA"/>
</dbReference>
<comment type="caution">
    <text evidence="6">The sequence shown here is derived from an EMBL/GenBank/DDBJ whole genome shotgun (WGS) entry which is preliminary data.</text>
</comment>
<accession>A0A7K0D991</accession>
<dbReference type="SUPFAM" id="SSF51679">
    <property type="entry name" value="Bacterial luciferase-like"/>
    <property type="match status" value="1"/>
</dbReference>
<dbReference type="AlphaFoldDB" id="A0A7K0D991"/>
<keyword evidence="3" id="KW-0560">Oxidoreductase</keyword>
<gene>
    <name evidence="6" type="ORF">NRB20_52820</name>
</gene>
<dbReference type="GO" id="GO:0046306">
    <property type="term" value="P:alkanesulfonate catabolic process"/>
    <property type="evidence" value="ECO:0007669"/>
    <property type="project" value="TreeGrafter"/>
</dbReference>
<keyword evidence="7" id="KW-1185">Reference proteome</keyword>
<organism evidence="6 7">
    <name type="scientific">Nocardia macrotermitis</name>
    <dbReference type="NCBI Taxonomy" id="2585198"/>
    <lineage>
        <taxon>Bacteria</taxon>
        <taxon>Bacillati</taxon>
        <taxon>Actinomycetota</taxon>
        <taxon>Actinomycetes</taxon>
        <taxon>Mycobacteriales</taxon>
        <taxon>Nocardiaceae</taxon>
        <taxon>Nocardia</taxon>
    </lineage>
</organism>
<name>A0A7K0D991_9NOCA</name>